<feature type="domain" description="Type I restriction modification DNA specificity" evidence="5">
    <location>
        <begin position="17"/>
        <end position="186"/>
    </location>
</feature>
<dbReference type="PANTHER" id="PTHR43140">
    <property type="entry name" value="TYPE-1 RESTRICTION ENZYME ECOKI SPECIFICITY PROTEIN"/>
    <property type="match status" value="1"/>
</dbReference>
<dbReference type="Gene3D" id="3.90.220.20">
    <property type="entry name" value="DNA methylase specificity domains"/>
    <property type="match status" value="2"/>
</dbReference>
<dbReference type="AlphaFoldDB" id="A0A4Y1WX66"/>
<feature type="coiled-coil region" evidence="4">
    <location>
        <begin position="397"/>
        <end position="424"/>
    </location>
</feature>
<keyword evidence="3" id="KW-0238">DNA-binding</keyword>
<dbReference type="RefSeq" id="WP_141427454.1">
    <property type="nucleotide sequence ID" value="NZ_AP019736.1"/>
</dbReference>
<dbReference type="EMBL" id="AP019736">
    <property type="protein sequence ID" value="BBL05580.1"/>
    <property type="molecule type" value="Genomic_DNA"/>
</dbReference>
<evidence type="ECO:0000256" key="2">
    <source>
        <dbReference type="ARBA" id="ARBA00022747"/>
    </source>
</evidence>
<protein>
    <submittedName>
        <fullName evidence="6">Restriction endonuclease S</fullName>
    </submittedName>
</protein>
<dbReference type="InterPro" id="IPR000055">
    <property type="entry name" value="Restrct_endonuc_typeI_TRD"/>
</dbReference>
<keyword evidence="6" id="KW-0378">Hydrolase</keyword>
<dbReference type="InterPro" id="IPR051212">
    <property type="entry name" value="Type-I_RE_S_subunit"/>
</dbReference>
<gene>
    <name evidence="6" type="ORF">A5CPEGH6_02180</name>
</gene>
<dbReference type="GO" id="GO:0004519">
    <property type="term" value="F:endonuclease activity"/>
    <property type="evidence" value="ECO:0007669"/>
    <property type="project" value="UniProtKB-KW"/>
</dbReference>
<dbReference type="REBASE" id="313776">
    <property type="entry name" value="S.AspGH6ORF2190P"/>
</dbReference>
<evidence type="ECO:0000259" key="5">
    <source>
        <dbReference type="Pfam" id="PF01420"/>
    </source>
</evidence>
<keyword evidence="6" id="KW-0540">Nuclease</keyword>
<reference evidence="7" key="1">
    <citation type="submission" date="2019-06" db="EMBL/GenBank/DDBJ databases">
        <title>Alistipes onderdonkii subsp. vulgaris subsp. nov., Alistipes dispar sp. nov. and Alistipes communis sp. nov., isolated from human faeces, and creation of Alistipes onderdonkii subsp. onderdonkii subsp. nov.</title>
        <authorList>
            <person name="Sakamoto M."/>
            <person name="Ikeyama N."/>
            <person name="Ogata Y."/>
            <person name="Suda W."/>
            <person name="Iino T."/>
            <person name="Hattori M."/>
            <person name="Ohkuma M."/>
        </authorList>
    </citation>
    <scope>NUCLEOTIDE SEQUENCE [LARGE SCALE GENOMIC DNA]</scope>
    <source>
        <strain evidence="7">5CPEGH6</strain>
    </source>
</reference>
<evidence type="ECO:0000256" key="1">
    <source>
        <dbReference type="ARBA" id="ARBA00010923"/>
    </source>
</evidence>
<evidence type="ECO:0000313" key="6">
    <source>
        <dbReference type="EMBL" id="BBL05580.1"/>
    </source>
</evidence>
<keyword evidence="6" id="KW-0255">Endonuclease</keyword>
<dbReference type="Pfam" id="PF01420">
    <property type="entry name" value="Methylase_S"/>
    <property type="match status" value="2"/>
</dbReference>
<keyword evidence="7" id="KW-1185">Reference proteome</keyword>
<organism evidence="6 7">
    <name type="scientific">Alistipes dispar</name>
    <dbReference type="NCBI Taxonomy" id="2585119"/>
    <lineage>
        <taxon>Bacteria</taxon>
        <taxon>Pseudomonadati</taxon>
        <taxon>Bacteroidota</taxon>
        <taxon>Bacteroidia</taxon>
        <taxon>Bacteroidales</taxon>
        <taxon>Rikenellaceae</taxon>
        <taxon>Alistipes</taxon>
    </lineage>
</organism>
<accession>A0A4Y1WX66</accession>
<keyword evidence="2" id="KW-0680">Restriction system</keyword>
<dbReference type="SUPFAM" id="SSF116734">
    <property type="entry name" value="DNA methylase specificity domain"/>
    <property type="match status" value="2"/>
</dbReference>
<keyword evidence="4" id="KW-0175">Coiled coil</keyword>
<sequence length="438" mass="49986">MKKCRVSEMSWLESVPAHWEMCRLKDYTSTNTGITFTKANLVDCGNAVLSYGQIHAKNNPTTQINHELIRFIPDSLVNDKLSSKVKQGDFIFADTSEDLKGCGNCIYINEPIDLYAGYHTILLRNEGLGCGKYFAYLFMSDQWRSQIRKKVKSVKLYSITQGILKQAFIVVPPIKEQEAIAAYLDKECEKIGRKIELLERKADAYSRLRRSLINRAVTRGLNPNVLLKPSTIEWVGDIPVHWTISRFAYFFAEHNISNKGVNHQNLLSLSFGKIIRKNIDSCDGLLPASFETYQIVEPGNIVFRFTDLQNDHKSLRVGLVNEEGIITSAYTCVQGNKKTLPKFAFYMLHSYDIKKVFYKLGGGMRQSLNYRTIKDMKVVFPPIEEQKEIAAYLDEKCAKIDAILEKINTEVERLKELKRSLINEVVTGQRAIDTESHS</sequence>
<dbReference type="PANTHER" id="PTHR43140:SF1">
    <property type="entry name" value="TYPE I RESTRICTION ENZYME ECOKI SPECIFICITY SUBUNIT"/>
    <property type="match status" value="1"/>
</dbReference>
<feature type="domain" description="Type I restriction modification DNA specificity" evidence="5">
    <location>
        <begin position="333"/>
        <end position="413"/>
    </location>
</feature>
<comment type="similarity">
    <text evidence="1">Belongs to the type-I restriction system S methylase family.</text>
</comment>
<dbReference type="InterPro" id="IPR044946">
    <property type="entry name" value="Restrct_endonuc_typeI_TRD_sf"/>
</dbReference>
<name>A0A4Y1WX66_9BACT</name>
<evidence type="ECO:0000313" key="7">
    <source>
        <dbReference type="Proteomes" id="UP000319374"/>
    </source>
</evidence>
<evidence type="ECO:0000256" key="4">
    <source>
        <dbReference type="SAM" id="Coils"/>
    </source>
</evidence>
<evidence type="ECO:0000256" key="3">
    <source>
        <dbReference type="ARBA" id="ARBA00023125"/>
    </source>
</evidence>
<dbReference type="GO" id="GO:0003677">
    <property type="term" value="F:DNA binding"/>
    <property type="evidence" value="ECO:0007669"/>
    <property type="project" value="UniProtKB-KW"/>
</dbReference>
<dbReference type="KEGG" id="ada:A5CPEGH6_02180"/>
<proteinExistence type="inferred from homology"/>
<dbReference type="OrthoDB" id="2234796at2"/>
<dbReference type="GO" id="GO:0009307">
    <property type="term" value="P:DNA restriction-modification system"/>
    <property type="evidence" value="ECO:0007669"/>
    <property type="project" value="UniProtKB-KW"/>
</dbReference>
<dbReference type="Proteomes" id="UP000319374">
    <property type="component" value="Chromosome"/>
</dbReference>
<dbReference type="GeneID" id="98672191"/>